<evidence type="ECO:0000313" key="3">
    <source>
        <dbReference type="Proteomes" id="UP001428341"/>
    </source>
</evidence>
<keyword evidence="1" id="KW-0812">Transmembrane</keyword>
<comment type="caution">
    <text evidence="2">The sequence shown here is derived from an EMBL/GenBank/DDBJ whole genome shotgun (WGS) entry which is preliminary data.</text>
</comment>
<feature type="transmembrane region" description="Helical" evidence="1">
    <location>
        <begin position="63"/>
        <end position="87"/>
    </location>
</feature>
<organism evidence="2 3">
    <name type="scientific">Citrus x changshan-huyou</name>
    <dbReference type="NCBI Taxonomy" id="2935761"/>
    <lineage>
        <taxon>Eukaryota</taxon>
        <taxon>Viridiplantae</taxon>
        <taxon>Streptophyta</taxon>
        <taxon>Embryophyta</taxon>
        <taxon>Tracheophyta</taxon>
        <taxon>Spermatophyta</taxon>
        <taxon>Magnoliopsida</taxon>
        <taxon>eudicotyledons</taxon>
        <taxon>Gunneridae</taxon>
        <taxon>Pentapetalae</taxon>
        <taxon>rosids</taxon>
        <taxon>malvids</taxon>
        <taxon>Sapindales</taxon>
        <taxon>Rutaceae</taxon>
        <taxon>Aurantioideae</taxon>
        <taxon>Citrus</taxon>
    </lineage>
</organism>
<dbReference type="AlphaFoldDB" id="A0AAP0QEK4"/>
<keyword evidence="3" id="KW-1185">Reference proteome</keyword>
<keyword evidence="1" id="KW-0472">Membrane</keyword>
<sequence length="93" mass="10782">MNQISNLHIRSIWTDFFFISSDDDSPWNIDLIVRFFLNHGILALLVVDRISCCSSPQPTGLCFYVHVFFVTLSCPHLLLFWLLLLFFTVSTVI</sequence>
<gene>
    <name evidence="2" type="ORF">WN944_026456</name>
</gene>
<dbReference type="Proteomes" id="UP001428341">
    <property type="component" value="Unassembled WGS sequence"/>
</dbReference>
<reference evidence="2 3" key="1">
    <citation type="submission" date="2024-05" db="EMBL/GenBank/DDBJ databases">
        <title>Haplotype-resolved chromosome-level genome assembly of Huyou (Citrus changshanensis).</title>
        <authorList>
            <person name="Miao C."/>
            <person name="Chen W."/>
            <person name="Wu Y."/>
            <person name="Wang L."/>
            <person name="Zhao S."/>
            <person name="Grierson D."/>
            <person name="Xu C."/>
            <person name="Chen K."/>
        </authorList>
    </citation>
    <scope>NUCLEOTIDE SEQUENCE [LARGE SCALE GENOMIC DNA]</scope>
    <source>
        <strain evidence="2">01-14</strain>
        <tissue evidence="2">Leaf</tissue>
    </source>
</reference>
<keyword evidence="1" id="KW-1133">Transmembrane helix</keyword>
<protein>
    <submittedName>
        <fullName evidence="2">Uncharacterized protein</fullName>
    </submittedName>
</protein>
<evidence type="ECO:0000256" key="1">
    <source>
        <dbReference type="SAM" id="Phobius"/>
    </source>
</evidence>
<accession>A0AAP0QEK4</accession>
<dbReference type="EMBL" id="JBCGBO010000024">
    <property type="protein sequence ID" value="KAK9183305.1"/>
    <property type="molecule type" value="Genomic_DNA"/>
</dbReference>
<evidence type="ECO:0000313" key="2">
    <source>
        <dbReference type="EMBL" id="KAK9183305.1"/>
    </source>
</evidence>
<name>A0AAP0QEK4_9ROSI</name>
<proteinExistence type="predicted"/>